<evidence type="ECO:0000313" key="4">
    <source>
        <dbReference type="Proteomes" id="UP000178565"/>
    </source>
</evidence>
<dbReference type="Gene3D" id="3.20.20.140">
    <property type="entry name" value="Metal-dependent hydrolases"/>
    <property type="match status" value="1"/>
</dbReference>
<dbReference type="GO" id="GO:0016787">
    <property type="term" value="F:hydrolase activity"/>
    <property type="evidence" value="ECO:0007669"/>
    <property type="project" value="InterPro"/>
</dbReference>
<dbReference type="InterPro" id="IPR032466">
    <property type="entry name" value="Metal_Hydrolase"/>
</dbReference>
<dbReference type="InterPro" id="IPR006680">
    <property type="entry name" value="Amidohydro-rel"/>
</dbReference>
<reference evidence="3 4" key="1">
    <citation type="journal article" date="2016" name="Nat. Commun.">
        <title>Thousands of microbial genomes shed light on interconnected biogeochemical processes in an aquifer system.</title>
        <authorList>
            <person name="Anantharaman K."/>
            <person name="Brown C.T."/>
            <person name="Hug L.A."/>
            <person name="Sharon I."/>
            <person name="Castelle C.J."/>
            <person name="Probst A.J."/>
            <person name="Thomas B.C."/>
            <person name="Singh A."/>
            <person name="Wilkins M.J."/>
            <person name="Karaoz U."/>
            <person name="Brodie E.L."/>
            <person name="Williams K.H."/>
            <person name="Hubbard S.S."/>
            <person name="Banfield J.F."/>
        </authorList>
    </citation>
    <scope>NUCLEOTIDE SEQUENCE [LARGE SCALE GENOMIC DNA]</scope>
</reference>
<organism evidence="3 4">
    <name type="scientific">Candidatus Daviesbacteria bacterium RIFCSPLOWO2_01_FULL_39_12</name>
    <dbReference type="NCBI Taxonomy" id="1797785"/>
    <lineage>
        <taxon>Bacteria</taxon>
        <taxon>Candidatus Daviesiibacteriota</taxon>
    </lineage>
</organism>
<comment type="caution">
    <text evidence="3">The sequence shown here is derived from an EMBL/GenBank/DDBJ whole genome shotgun (WGS) entry which is preliminary data.</text>
</comment>
<dbReference type="AlphaFoldDB" id="A0A1F5KUK7"/>
<proteinExistence type="predicted"/>
<keyword evidence="1" id="KW-1133">Transmembrane helix</keyword>
<dbReference type="Proteomes" id="UP000178565">
    <property type="component" value="Unassembled WGS sequence"/>
</dbReference>
<dbReference type="SUPFAM" id="SSF51556">
    <property type="entry name" value="Metallo-dependent hydrolases"/>
    <property type="match status" value="1"/>
</dbReference>
<keyword evidence="1" id="KW-0812">Transmembrane</keyword>
<dbReference type="EMBL" id="MFDM01000001">
    <property type="protein sequence ID" value="OGE44490.1"/>
    <property type="molecule type" value="Genomic_DNA"/>
</dbReference>
<dbReference type="STRING" id="1797785.A3B45_05060"/>
<dbReference type="Pfam" id="PF04909">
    <property type="entry name" value="Amidohydro_2"/>
    <property type="match status" value="1"/>
</dbReference>
<evidence type="ECO:0000313" key="3">
    <source>
        <dbReference type="EMBL" id="OGE44490.1"/>
    </source>
</evidence>
<feature type="domain" description="Amidohydrolase-related" evidence="2">
    <location>
        <begin position="191"/>
        <end position="367"/>
    </location>
</feature>
<feature type="transmembrane region" description="Helical" evidence="1">
    <location>
        <begin position="7"/>
        <end position="29"/>
    </location>
</feature>
<protein>
    <recommendedName>
        <fullName evidence="2">Amidohydrolase-related domain-containing protein</fullName>
    </recommendedName>
</protein>
<gene>
    <name evidence="3" type="ORF">A3B45_05060</name>
</gene>
<evidence type="ECO:0000256" key="1">
    <source>
        <dbReference type="SAM" id="Phobius"/>
    </source>
</evidence>
<sequence>MAQIVKIVAILIFIVVFIAAAYFITVRIFKGIVGGITEQQTENVTEKKPCNISKREREFKSEPYYSGPLIDSHVHFPTSSKIVSSIAKQNGLEMPVLEGNLSADNLICLFESERITKTFAFHITSKFAENASVSTAKAIEEAYPEKLVHFIMPPPIKSLNVDPSGIGNILNSNKGLFKGFGEVALYMDGYEGTKPDDPDLKEIYKLADEHNLIVMIHPEDNLKDGVEEILQEFPNVTFFFHGGRDQEWLIDLMPKYKNFYYSVDGDLVSLYGYGGGRQFHKATGKGEYLSYIRENFDTNLNEALRRWKGRIEKYPDRFTWGTDRWYEWHFDPEVGGLIEEFSRSFIGSLEPAIQENFAYKNAERMLREK</sequence>
<accession>A0A1F5KUK7</accession>
<evidence type="ECO:0000259" key="2">
    <source>
        <dbReference type="Pfam" id="PF04909"/>
    </source>
</evidence>
<name>A0A1F5KUK7_9BACT</name>
<keyword evidence="1" id="KW-0472">Membrane</keyword>